<dbReference type="SMART" id="SM01022">
    <property type="entry name" value="ASCH"/>
    <property type="match status" value="1"/>
</dbReference>
<reference evidence="2 3" key="1">
    <citation type="submission" date="2016-04" db="EMBL/GenBank/DDBJ databases">
        <title>Deep-sea bacteria in the southern Pacific.</title>
        <authorList>
            <person name="Tang K."/>
        </authorList>
    </citation>
    <scope>NUCLEOTIDE SEQUENCE [LARGE SCALE GENOMIC DNA]</scope>
    <source>
        <strain evidence="2 3">JLT2014</strain>
    </source>
</reference>
<proteinExistence type="predicted"/>
<dbReference type="InterPro" id="IPR015947">
    <property type="entry name" value="PUA-like_sf"/>
</dbReference>
<evidence type="ECO:0000259" key="1">
    <source>
        <dbReference type="SMART" id="SM01022"/>
    </source>
</evidence>
<dbReference type="AlphaFoldDB" id="A0A1P8UZU6"/>
<dbReference type="SUPFAM" id="SSF88697">
    <property type="entry name" value="PUA domain-like"/>
    <property type="match status" value="1"/>
</dbReference>
<dbReference type="Gene3D" id="3.10.400.10">
    <property type="entry name" value="Sulfate adenylyltransferase"/>
    <property type="match status" value="1"/>
</dbReference>
<dbReference type="Proteomes" id="UP000187059">
    <property type="component" value="Chromosome"/>
</dbReference>
<dbReference type="OrthoDB" id="9807542at2"/>
<evidence type="ECO:0000313" key="3">
    <source>
        <dbReference type="Proteomes" id="UP000187059"/>
    </source>
</evidence>
<sequence>MTMTLQDARLRWPGCESYRPGDSAALNAEILGLMRTGVKRASCEAWEVFEDGAEALPVAGRVDIALDWQGRPALAMRTLEVLRLPFEEVTEGMALEQGEFRDLAHWRAGYRAYLERAGRYRPGVEMMLERFELVEDLGT</sequence>
<dbReference type="InterPro" id="IPR009326">
    <property type="entry name" value="DUF984"/>
</dbReference>
<keyword evidence="3" id="KW-1185">Reference proteome</keyword>
<dbReference type="PANTHER" id="PTHR39203">
    <property type="entry name" value="CYTOPLASMIC PROTEIN-RELATED"/>
    <property type="match status" value="1"/>
</dbReference>
<gene>
    <name evidence="2" type="ORF">Ga0080574_TMP4577</name>
</gene>
<evidence type="ECO:0000313" key="2">
    <source>
        <dbReference type="EMBL" id="APZ54911.1"/>
    </source>
</evidence>
<name>A0A1P8UZU6_9RHOB</name>
<dbReference type="STRING" id="1250539.Ga0080574_TMP4577"/>
<dbReference type="PANTHER" id="PTHR39203:SF1">
    <property type="entry name" value="CYTOPLASMIC PROTEIN"/>
    <property type="match status" value="1"/>
</dbReference>
<feature type="domain" description="ASCH" evidence="1">
    <location>
        <begin position="24"/>
        <end position="135"/>
    </location>
</feature>
<dbReference type="Pfam" id="PF04266">
    <property type="entry name" value="ASCH"/>
    <property type="match status" value="1"/>
</dbReference>
<accession>A0A1P8UZU6</accession>
<protein>
    <recommendedName>
        <fullName evidence="1">ASCH domain-containing protein</fullName>
    </recommendedName>
</protein>
<dbReference type="RefSeq" id="WP_076705111.1">
    <property type="nucleotide sequence ID" value="NZ_CP015093.1"/>
</dbReference>
<dbReference type="InterPro" id="IPR007374">
    <property type="entry name" value="ASCH_domain"/>
</dbReference>
<dbReference type="KEGG" id="paby:Ga0080574_TMP4577"/>
<dbReference type="EMBL" id="CP015093">
    <property type="protein sequence ID" value="APZ54911.1"/>
    <property type="molecule type" value="Genomic_DNA"/>
</dbReference>
<organism evidence="2 3">
    <name type="scientific">Salipiger abyssi</name>
    <dbReference type="NCBI Taxonomy" id="1250539"/>
    <lineage>
        <taxon>Bacteria</taxon>
        <taxon>Pseudomonadati</taxon>
        <taxon>Pseudomonadota</taxon>
        <taxon>Alphaproteobacteria</taxon>
        <taxon>Rhodobacterales</taxon>
        <taxon>Roseobacteraceae</taxon>
        <taxon>Salipiger</taxon>
    </lineage>
</organism>